<reference evidence="1 2" key="1">
    <citation type="journal article" date="2022" name="Genome Biol. Evol.">
        <title>The Spruce Budworm Genome: Reconstructing the Evolutionary History of Antifreeze Proteins.</title>
        <authorList>
            <person name="Beliveau C."/>
            <person name="Gagne P."/>
            <person name="Picq S."/>
            <person name="Vernygora O."/>
            <person name="Keeling C.I."/>
            <person name="Pinkney K."/>
            <person name="Doucet D."/>
            <person name="Wen F."/>
            <person name="Johnston J.S."/>
            <person name="Maaroufi H."/>
            <person name="Boyle B."/>
            <person name="Laroche J."/>
            <person name="Dewar K."/>
            <person name="Juretic N."/>
            <person name="Blackburn G."/>
            <person name="Nisole A."/>
            <person name="Brunet B."/>
            <person name="Brandao M."/>
            <person name="Lumley L."/>
            <person name="Duan J."/>
            <person name="Quan G."/>
            <person name="Lucarotti C.J."/>
            <person name="Roe A.D."/>
            <person name="Sperling F.A.H."/>
            <person name="Levesque R.C."/>
            <person name="Cusson M."/>
        </authorList>
    </citation>
    <scope>NUCLEOTIDE SEQUENCE [LARGE SCALE GENOMIC DNA]</scope>
    <source>
        <strain evidence="1">Glfc:IPQL:Cfum</strain>
    </source>
</reference>
<name>A0ACC0KFY7_CHOFU</name>
<protein>
    <submittedName>
        <fullName evidence="1">Uncharacterized protein</fullName>
    </submittedName>
</protein>
<evidence type="ECO:0000313" key="1">
    <source>
        <dbReference type="EMBL" id="KAI8435032.1"/>
    </source>
</evidence>
<comment type="caution">
    <text evidence="1">The sequence shown here is derived from an EMBL/GenBank/DDBJ whole genome shotgun (WGS) entry which is preliminary data.</text>
</comment>
<proteinExistence type="predicted"/>
<gene>
    <name evidence="1" type="ORF">MSG28_003462</name>
</gene>
<keyword evidence="2" id="KW-1185">Reference proteome</keyword>
<organism evidence="1 2">
    <name type="scientific">Choristoneura fumiferana</name>
    <name type="common">Spruce budworm moth</name>
    <name type="synonym">Archips fumiferana</name>
    <dbReference type="NCBI Taxonomy" id="7141"/>
    <lineage>
        <taxon>Eukaryota</taxon>
        <taxon>Metazoa</taxon>
        <taxon>Ecdysozoa</taxon>
        <taxon>Arthropoda</taxon>
        <taxon>Hexapoda</taxon>
        <taxon>Insecta</taxon>
        <taxon>Pterygota</taxon>
        <taxon>Neoptera</taxon>
        <taxon>Endopterygota</taxon>
        <taxon>Lepidoptera</taxon>
        <taxon>Glossata</taxon>
        <taxon>Ditrysia</taxon>
        <taxon>Tortricoidea</taxon>
        <taxon>Tortricidae</taxon>
        <taxon>Tortricinae</taxon>
        <taxon>Choristoneura</taxon>
    </lineage>
</organism>
<dbReference type="Proteomes" id="UP001064048">
    <property type="component" value="Chromosome 5"/>
</dbReference>
<evidence type="ECO:0000313" key="2">
    <source>
        <dbReference type="Proteomes" id="UP001064048"/>
    </source>
</evidence>
<dbReference type="EMBL" id="CM046105">
    <property type="protein sequence ID" value="KAI8435032.1"/>
    <property type="molecule type" value="Genomic_DNA"/>
</dbReference>
<accession>A0ACC0KFY7</accession>
<sequence>MYHMRNIVNHDSEILLPKCMYNLKNIYSFDPPNNFNELPEEEINIDVRNQVMKFLKIPSGEMADLEVRQDLLLKKLDILYDRIKTISAFCSVDSVQETKIIKKVPVMEIPEEIVLIYSPDCLPWFLKKIIKESAHPVNVSWHIHSSVPSERVKKILAFVKTFPKFVNNLKVNIRLIFKCVSADPELKLSSLDVPIVGNVNILRYLSLAFPSVIPYDSEDYNVDSLLDTCHVLERTTEKNKEVLTKKIFSQNKKWINKDEFSILDAATFNILKQWQNSAKYAPKDWLAKCEKLF</sequence>